<gene>
    <name evidence="5" type="ORF">NX782_25710</name>
</gene>
<dbReference type="EMBL" id="JANUGX010000051">
    <property type="protein sequence ID" value="MCS0592583.1"/>
    <property type="molecule type" value="Genomic_DNA"/>
</dbReference>
<evidence type="ECO:0000256" key="1">
    <source>
        <dbReference type="ARBA" id="ARBA00023015"/>
    </source>
</evidence>
<dbReference type="RefSeq" id="WP_258848350.1">
    <property type="nucleotide sequence ID" value="NZ_JANUGX010000051.1"/>
</dbReference>
<comment type="caution">
    <text evidence="5">The sequence shown here is derived from an EMBL/GenBank/DDBJ whole genome shotgun (WGS) entry which is preliminary data.</text>
</comment>
<keyword evidence="6" id="KW-1185">Reference proteome</keyword>
<dbReference type="InterPro" id="IPR036390">
    <property type="entry name" value="WH_DNA-bd_sf"/>
</dbReference>
<accession>A0ABT2AED2</accession>
<proteinExistence type="predicted"/>
<dbReference type="PROSITE" id="PS51118">
    <property type="entry name" value="HTH_HXLR"/>
    <property type="match status" value="1"/>
</dbReference>
<evidence type="ECO:0000256" key="2">
    <source>
        <dbReference type="ARBA" id="ARBA00023125"/>
    </source>
</evidence>
<evidence type="ECO:0000313" key="6">
    <source>
        <dbReference type="Proteomes" id="UP001205560"/>
    </source>
</evidence>
<evidence type="ECO:0000313" key="5">
    <source>
        <dbReference type="EMBL" id="MCS0592583.1"/>
    </source>
</evidence>
<evidence type="ECO:0000256" key="3">
    <source>
        <dbReference type="ARBA" id="ARBA00023163"/>
    </source>
</evidence>
<dbReference type="SUPFAM" id="SSF46785">
    <property type="entry name" value="Winged helix' DNA-binding domain"/>
    <property type="match status" value="1"/>
</dbReference>
<dbReference type="Pfam" id="PF01638">
    <property type="entry name" value="HxlR"/>
    <property type="match status" value="1"/>
</dbReference>
<keyword evidence="2" id="KW-0238">DNA-binding</keyword>
<name>A0ABT2AED2_9BURK</name>
<evidence type="ECO:0000259" key="4">
    <source>
        <dbReference type="PROSITE" id="PS51118"/>
    </source>
</evidence>
<protein>
    <submittedName>
        <fullName evidence="5">Helix-turn-helix transcriptional regulator</fullName>
    </submittedName>
</protein>
<keyword evidence="1" id="KW-0805">Transcription regulation</keyword>
<dbReference type="PANTHER" id="PTHR33204">
    <property type="entry name" value="TRANSCRIPTIONAL REGULATOR, MARR FAMILY"/>
    <property type="match status" value="1"/>
</dbReference>
<reference evidence="5 6" key="1">
    <citation type="submission" date="2022-08" db="EMBL/GenBank/DDBJ databases">
        <title>Reclassification of Massilia species as members of the genera Telluria, Duganella, Pseudoduganella, Mokoshia gen. nov. and Zemynaea gen. nov. using orthogonal and non-orthogonal genome-based approaches.</title>
        <authorList>
            <person name="Bowman J.P."/>
        </authorList>
    </citation>
    <scope>NUCLEOTIDE SEQUENCE [LARGE SCALE GENOMIC DNA]</scope>
    <source>
        <strain evidence="5 6">LMG 28164</strain>
    </source>
</reference>
<dbReference type="InterPro" id="IPR002577">
    <property type="entry name" value="HTH_HxlR"/>
</dbReference>
<dbReference type="InterPro" id="IPR036388">
    <property type="entry name" value="WH-like_DNA-bd_sf"/>
</dbReference>
<dbReference type="Gene3D" id="1.10.10.10">
    <property type="entry name" value="Winged helix-like DNA-binding domain superfamily/Winged helix DNA-binding domain"/>
    <property type="match status" value="1"/>
</dbReference>
<dbReference type="Proteomes" id="UP001205560">
    <property type="component" value="Unassembled WGS sequence"/>
</dbReference>
<organism evidence="5 6">
    <name type="scientific">Massilia norwichensis</name>
    <dbReference type="NCBI Taxonomy" id="1442366"/>
    <lineage>
        <taxon>Bacteria</taxon>
        <taxon>Pseudomonadati</taxon>
        <taxon>Pseudomonadota</taxon>
        <taxon>Betaproteobacteria</taxon>
        <taxon>Burkholderiales</taxon>
        <taxon>Oxalobacteraceae</taxon>
        <taxon>Telluria group</taxon>
        <taxon>Massilia</taxon>
    </lineage>
</organism>
<sequence>MASTVRHLPDPLVISETCPPRRIHMLLTPKWTSMVIYVLNFGPLRTGQLQRSMPGISKKMLTQTLRELEADQLLSRKVHQVVPPAVEYSLTELGQKFVEPLLALYDWAEANSVLLDTVERNRAACGQAEIVEDESEALPLS</sequence>
<feature type="domain" description="HTH hxlR-type" evidence="4">
    <location>
        <begin position="18"/>
        <end position="116"/>
    </location>
</feature>
<dbReference type="PANTHER" id="PTHR33204:SF37">
    <property type="entry name" value="HTH-TYPE TRANSCRIPTIONAL REGULATOR YODB"/>
    <property type="match status" value="1"/>
</dbReference>
<keyword evidence="3" id="KW-0804">Transcription</keyword>